<comment type="caution">
    <text evidence="1">The sequence shown here is derived from an EMBL/GenBank/DDBJ whole genome shotgun (WGS) entry which is preliminary data.</text>
</comment>
<protein>
    <submittedName>
        <fullName evidence="1">Uncharacterized protein</fullName>
    </submittedName>
</protein>
<evidence type="ECO:0000313" key="1">
    <source>
        <dbReference type="EMBL" id="RXG95263.1"/>
    </source>
</evidence>
<dbReference type="AlphaFoldDB" id="A0A4Q0QMH0"/>
<evidence type="ECO:0000313" key="2">
    <source>
        <dbReference type="Proteomes" id="UP000290174"/>
    </source>
</evidence>
<proteinExistence type="predicted"/>
<sequence>MDDIMSQAAFSLPQFSPIELLSADYEVAIAEKISAYKKADRAPIAAYDVAEAGCSAAYDAAEGVADMILALPAGSLKDLAIKARVLPTHGS</sequence>
<name>A0A4Q0QMH0_9BRAD</name>
<dbReference type="Proteomes" id="UP000290174">
    <property type="component" value="Unassembled WGS sequence"/>
</dbReference>
<dbReference type="EMBL" id="RKMK01000016">
    <property type="protein sequence ID" value="RXG95263.1"/>
    <property type="molecule type" value="Genomic_DNA"/>
</dbReference>
<gene>
    <name evidence="1" type="ORF">EAS61_19090</name>
</gene>
<organism evidence="1 2">
    <name type="scientific">Bradyrhizobium zhanjiangense</name>
    <dbReference type="NCBI Taxonomy" id="1325107"/>
    <lineage>
        <taxon>Bacteria</taxon>
        <taxon>Pseudomonadati</taxon>
        <taxon>Pseudomonadota</taxon>
        <taxon>Alphaproteobacteria</taxon>
        <taxon>Hyphomicrobiales</taxon>
        <taxon>Nitrobacteraceae</taxon>
        <taxon>Bradyrhizobium</taxon>
    </lineage>
</organism>
<reference evidence="1 2" key="1">
    <citation type="submission" date="2018-11" db="EMBL/GenBank/DDBJ databases">
        <title>Bradyrhizobium sp. nov., isolated from effective nodules of peanut in China.</title>
        <authorList>
            <person name="Li Y."/>
        </authorList>
    </citation>
    <scope>NUCLEOTIDE SEQUENCE [LARGE SCALE GENOMIC DNA]</scope>
    <source>
        <strain evidence="1 2">CCBAU 51770</strain>
    </source>
</reference>
<accession>A0A4Q0QMH0</accession>